<dbReference type="Pfam" id="PF00534">
    <property type="entry name" value="Glycos_transf_1"/>
    <property type="match status" value="1"/>
</dbReference>
<evidence type="ECO:0000259" key="1">
    <source>
        <dbReference type="Pfam" id="PF00534"/>
    </source>
</evidence>
<dbReference type="EMBL" id="CP165628">
    <property type="protein sequence ID" value="XDU72456.1"/>
    <property type="molecule type" value="Genomic_DNA"/>
</dbReference>
<dbReference type="Pfam" id="PF13439">
    <property type="entry name" value="Glyco_transf_4"/>
    <property type="match status" value="1"/>
</dbReference>
<keyword evidence="3" id="KW-0808">Transferase</keyword>
<dbReference type="CDD" id="cd03811">
    <property type="entry name" value="GT4_GT28_WabH-like"/>
    <property type="match status" value="1"/>
</dbReference>
<dbReference type="Gene3D" id="3.40.50.2000">
    <property type="entry name" value="Glycogen Phosphorylase B"/>
    <property type="match status" value="2"/>
</dbReference>
<feature type="domain" description="Glycosyl transferase family 1" evidence="1">
    <location>
        <begin position="198"/>
        <end position="342"/>
    </location>
</feature>
<proteinExistence type="predicted"/>
<protein>
    <submittedName>
        <fullName evidence="3">Glycosyltransferase</fullName>
        <ecNumber evidence="3">2.4.-.-</ecNumber>
    </submittedName>
</protein>
<feature type="domain" description="Glycosyltransferase subfamily 4-like N-terminal" evidence="2">
    <location>
        <begin position="13"/>
        <end position="183"/>
    </location>
</feature>
<dbReference type="GO" id="GO:0016757">
    <property type="term" value="F:glycosyltransferase activity"/>
    <property type="evidence" value="ECO:0007669"/>
    <property type="project" value="UniProtKB-KW"/>
</dbReference>
<dbReference type="SUPFAM" id="SSF53756">
    <property type="entry name" value="UDP-Glycosyltransferase/glycogen phosphorylase"/>
    <property type="match status" value="1"/>
</dbReference>
<dbReference type="InterPro" id="IPR028098">
    <property type="entry name" value="Glyco_trans_4-like_N"/>
</dbReference>
<organism evidence="3">
    <name type="scientific">Rouxiella sp. WC2420</name>
    <dbReference type="NCBI Taxonomy" id="3234145"/>
    <lineage>
        <taxon>Bacteria</taxon>
        <taxon>Pseudomonadati</taxon>
        <taxon>Pseudomonadota</taxon>
        <taxon>Gammaproteobacteria</taxon>
        <taxon>Enterobacterales</taxon>
        <taxon>Yersiniaceae</taxon>
        <taxon>Rouxiella</taxon>
    </lineage>
</organism>
<accession>A0AB39VSA9</accession>
<reference evidence="3" key="1">
    <citation type="submission" date="2024-07" db="EMBL/GenBank/DDBJ databases">
        <authorList>
            <person name="Biller S.J."/>
        </authorList>
    </citation>
    <scope>NUCLEOTIDE SEQUENCE</scope>
    <source>
        <strain evidence="3">WC2420</strain>
    </source>
</reference>
<name>A0AB39VSA9_9GAMM</name>
<dbReference type="AlphaFoldDB" id="A0AB39VSA9"/>
<sequence length="369" mass="41043">MRILMIIDGLPGGGAEKVVLTLSEGLIQQGHQVALLSLRDVCSYAIPAQLEYKVVNDDCRTPWRKLNELSRRAKQLDECFKELEHSGPAFDLIISNLHKTDRIVSKSALYSDNRLWFCIHGVLSSTYLGHRKGLNRWFKKQKMASVYQNKNIVSVSEFAGKDLLTDMGVRARHLEVINNPFDLVHTRELAAEECELAGQPYLIHVARFHVQKRHDRLLKAYAKTRLSAPLVLLGTGPEEKIAEVKTLALSLGIAERVIFLGFQKKPFPYIKNAKLLVMSSDSEGFGNVLAEALILNTPVASTRCPGGPEEILIGDLARGLSEINVDSLAETILDIYNNPPVIDAKTLSRFELQTICKQYAALAAISADQ</sequence>
<evidence type="ECO:0000259" key="2">
    <source>
        <dbReference type="Pfam" id="PF13439"/>
    </source>
</evidence>
<dbReference type="InterPro" id="IPR001296">
    <property type="entry name" value="Glyco_trans_1"/>
</dbReference>
<dbReference type="RefSeq" id="WP_369789262.1">
    <property type="nucleotide sequence ID" value="NZ_CP165628.1"/>
</dbReference>
<dbReference type="GO" id="GO:1901135">
    <property type="term" value="P:carbohydrate derivative metabolic process"/>
    <property type="evidence" value="ECO:0007669"/>
    <property type="project" value="UniProtKB-ARBA"/>
</dbReference>
<evidence type="ECO:0000313" key="3">
    <source>
        <dbReference type="EMBL" id="XDU72456.1"/>
    </source>
</evidence>
<keyword evidence="3" id="KW-0328">Glycosyltransferase</keyword>
<dbReference type="EC" id="2.4.-.-" evidence="3"/>
<gene>
    <name evidence="3" type="ORF">AB3G37_23755</name>
</gene>
<dbReference type="PANTHER" id="PTHR12526:SF638">
    <property type="entry name" value="SPORE COAT PROTEIN SA"/>
    <property type="match status" value="1"/>
</dbReference>
<dbReference type="PANTHER" id="PTHR12526">
    <property type="entry name" value="GLYCOSYLTRANSFERASE"/>
    <property type="match status" value="1"/>
</dbReference>